<dbReference type="OrthoDB" id="759159at2759"/>
<dbReference type="GO" id="GO:0000978">
    <property type="term" value="F:RNA polymerase II cis-regulatory region sequence-specific DNA binding"/>
    <property type="evidence" value="ECO:0007669"/>
    <property type="project" value="TreeGrafter"/>
</dbReference>
<evidence type="ECO:0000256" key="3">
    <source>
        <dbReference type="ARBA" id="ARBA00023242"/>
    </source>
</evidence>
<dbReference type="EMBL" id="BKCP01013625">
    <property type="protein sequence ID" value="GER57742.1"/>
    <property type="molecule type" value="Genomic_DNA"/>
</dbReference>
<keyword evidence="2 4" id="KW-0238">DNA-binding</keyword>
<dbReference type="GO" id="GO:0005634">
    <property type="term" value="C:nucleus"/>
    <property type="evidence" value="ECO:0007669"/>
    <property type="project" value="UniProtKB-SubCell"/>
</dbReference>
<dbReference type="GO" id="GO:0000981">
    <property type="term" value="F:DNA-binding transcription factor activity, RNA polymerase II-specific"/>
    <property type="evidence" value="ECO:0007669"/>
    <property type="project" value="TreeGrafter"/>
</dbReference>
<comment type="subcellular location">
    <subcellularLocation>
        <location evidence="1">Nucleus</location>
    </subcellularLocation>
</comment>
<sequence length="101" mass="11256">MQTDRAVMVDEIVDYVKFLRLQVKVLSMSRSGGAGNEAPLEMDIPISSLIEKWSNEDTERQVAKLMQENVGASMQFLQSKALCINACISCFVDMLLIVEPS</sequence>
<dbReference type="PANTHER" id="PTHR16223">
    <property type="entry name" value="TRANSCRIPTION FACTOR BHLH83-RELATED"/>
    <property type="match status" value="1"/>
</dbReference>
<dbReference type="InterPro" id="IPR045843">
    <property type="entry name" value="IND-like"/>
</dbReference>
<protein>
    <submittedName>
        <fullName evidence="4">Basic helix-loop-helix (BHLH) DNA-bindingsuperfamily protein</fullName>
    </submittedName>
</protein>
<comment type="caution">
    <text evidence="4">The sequence shown here is derived from an EMBL/GenBank/DDBJ whole genome shotgun (WGS) entry which is preliminary data.</text>
</comment>
<keyword evidence="3" id="KW-0539">Nucleus</keyword>
<accession>A0A5A7RKW0</accession>
<dbReference type="CDD" id="cd11393">
    <property type="entry name" value="bHLH_AtbHLH_like"/>
    <property type="match status" value="1"/>
</dbReference>
<proteinExistence type="predicted"/>
<dbReference type="InterPro" id="IPR045239">
    <property type="entry name" value="bHLH95_bHLH"/>
</dbReference>
<evidence type="ECO:0000256" key="2">
    <source>
        <dbReference type="ARBA" id="ARBA00023125"/>
    </source>
</evidence>
<organism evidence="4 5">
    <name type="scientific">Striga asiatica</name>
    <name type="common">Asiatic witchweed</name>
    <name type="synonym">Buchnera asiatica</name>
    <dbReference type="NCBI Taxonomy" id="4170"/>
    <lineage>
        <taxon>Eukaryota</taxon>
        <taxon>Viridiplantae</taxon>
        <taxon>Streptophyta</taxon>
        <taxon>Embryophyta</taxon>
        <taxon>Tracheophyta</taxon>
        <taxon>Spermatophyta</taxon>
        <taxon>Magnoliopsida</taxon>
        <taxon>eudicotyledons</taxon>
        <taxon>Gunneridae</taxon>
        <taxon>Pentapetalae</taxon>
        <taxon>asterids</taxon>
        <taxon>lamiids</taxon>
        <taxon>Lamiales</taxon>
        <taxon>Orobanchaceae</taxon>
        <taxon>Buchnereae</taxon>
        <taxon>Striga</taxon>
    </lineage>
</organism>
<keyword evidence="5" id="KW-1185">Reference proteome</keyword>
<evidence type="ECO:0000256" key="1">
    <source>
        <dbReference type="ARBA" id="ARBA00004123"/>
    </source>
</evidence>
<dbReference type="AlphaFoldDB" id="A0A5A7RKW0"/>
<name>A0A5A7RKW0_STRAF</name>
<dbReference type="PANTHER" id="PTHR16223:SF200">
    <property type="entry name" value="TRANSCRIPTION FACTOR UNE12-RELATED"/>
    <property type="match status" value="1"/>
</dbReference>
<gene>
    <name evidence="4" type="ORF">STAS_35566</name>
</gene>
<evidence type="ECO:0000313" key="4">
    <source>
        <dbReference type="EMBL" id="GER57742.1"/>
    </source>
</evidence>
<reference evidence="5" key="1">
    <citation type="journal article" date="2019" name="Curr. Biol.">
        <title>Genome Sequence of Striga asiatica Provides Insight into the Evolution of Plant Parasitism.</title>
        <authorList>
            <person name="Yoshida S."/>
            <person name="Kim S."/>
            <person name="Wafula E.K."/>
            <person name="Tanskanen J."/>
            <person name="Kim Y.M."/>
            <person name="Honaas L."/>
            <person name="Yang Z."/>
            <person name="Spallek T."/>
            <person name="Conn C.E."/>
            <person name="Ichihashi Y."/>
            <person name="Cheong K."/>
            <person name="Cui S."/>
            <person name="Der J.P."/>
            <person name="Gundlach H."/>
            <person name="Jiao Y."/>
            <person name="Hori C."/>
            <person name="Ishida J.K."/>
            <person name="Kasahara H."/>
            <person name="Kiba T."/>
            <person name="Kim M.S."/>
            <person name="Koo N."/>
            <person name="Laohavisit A."/>
            <person name="Lee Y.H."/>
            <person name="Lumba S."/>
            <person name="McCourt P."/>
            <person name="Mortimer J.C."/>
            <person name="Mutuku J.M."/>
            <person name="Nomura T."/>
            <person name="Sasaki-Sekimoto Y."/>
            <person name="Seto Y."/>
            <person name="Wang Y."/>
            <person name="Wakatake T."/>
            <person name="Sakakibara H."/>
            <person name="Demura T."/>
            <person name="Yamaguchi S."/>
            <person name="Yoneyama K."/>
            <person name="Manabe R.I."/>
            <person name="Nelson D.C."/>
            <person name="Schulman A.H."/>
            <person name="Timko M.P."/>
            <person name="dePamphilis C.W."/>
            <person name="Choi D."/>
            <person name="Shirasu K."/>
        </authorList>
    </citation>
    <scope>NUCLEOTIDE SEQUENCE [LARGE SCALE GENOMIC DNA]</scope>
    <source>
        <strain evidence="5">cv. UVA1</strain>
    </source>
</reference>
<dbReference type="Proteomes" id="UP000325081">
    <property type="component" value="Unassembled WGS sequence"/>
</dbReference>
<evidence type="ECO:0000313" key="5">
    <source>
        <dbReference type="Proteomes" id="UP000325081"/>
    </source>
</evidence>